<dbReference type="RefSeq" id="WP_130656579.1">
    <property type="nucleotide sequence ID" value="NZ_PQIF01000067.1"/>
</dbReference>
<reference evidence="1 2" key="1">
    <citation type="submission" date="2019-02" db="EMBL/GenBank/DDBJ databases">
        <title>The genomic architecture of introgression among sibling species of bacteria.</title>
        <authorList>
            <person name="Cavassim M.I.A."/>
            <person name="Moeskjaer S."/>
            <person name="Moslemi C."/>
            <person name="Fields B."/>
            <person name="Bachmann A."/>
            <person name="Vilhjalmsson B."/>
            <person name="Schierup M.H."/>
            <person name="Young J.P.W."/>
            <person name="Andersen S.U."/>
        </authorList>
    </citation>
    <scope>NUCLEOTIDE SEQUENCE [LARGE SCALE GENOMIC DNA]</scope>
    <source>
        <strain evidence="1 2">SM141A</strain>
    </source>
</reference>
<dbReference type="EMBL" id="SIOX01000001">
    <property type="protein sequence ID" value="TAX83671.1"/>
    <property type="molecule type" value="Genomic_DNA"/>
</dbReference>
<organism evidence="1 2">
    <name type="scientific">Rhizobium ruizarguesonis</name>
    <dbReference type="NCBI Taxonomy" id="2081791"/>
    <lineage>
        <taxon>Bacteria</taxon>
        <taxon>Pseudomonadati</taxon>
        <taxon>Pseudomonadota</taxon>
        <taxon>Alphaproteobacteria</taxon>
        <taxon>Hyphomicrobiales</taxon>
        <taxon>Rhizobiaceae</taxon>
        <taxon>Rhizobium/Agrobacterium group</taxon>
        <taxon>Rhizobium</taxon>
    </lineage>
</organism>
<gene>
    <name evidence="1" type="ORF">ELH98_22650</name>
</gene>
<comment type="caution">
    <text evidence="1">The sequence shown here is derived from an EMBL/GenBank/DDBJ whole genome shotgun (WGS) entry which is preliminary data.</text>
</comment>
<protein>
    <recommendedName>
        <fullName evidence="3">HEAT repeat domain-containing protein</fullName>
    </recommendedName>
</protein>
<evidence type="ECO:0000313" key="2">
    <source>
        <dbReference type="Proteomes" id="UP000291659"/>
    </source>
</evidence>
<evidence type="ECO:0008006" key="3">
    <source>
        <dbReference type="Google" id="ProtNLM"/>
    </source>
</evidence>
<accession>A0ABY1XEJ0</accession>
<dbReference type="Proteomes" id="UP000291659">
    <property type="component" value="Unassembled WGS sequence"/>
</dbReference>
<proteinExistence type="predicted"/>
<keyword evidence="2" id="KW-1185">Reference proteome</keyword>
<dbReference type="SUPFAM" id="SSF48371">
    <property type="entry name" value="ARM repeat"/>
    <property type="match status" value="1"/>
</dbReference>
<dbReference type="InterPro" id="IPR016024">
    <property type="entry name" value="ARM-type_fold"/>
</dbReference>
<name>A0ABY1XEJ0_9HYPH</name>
<sequence length="804" mass="91485">MSSMDADSKMKVLRQLARTAGDAATSALEREAGKILAYLDTGVRYDVLHSQIELLDVFAFRVSKLAVEGVARFLSRLETIEITHDSEWAVEYETPAQLAVASLELLSRLRYFRTREILSIAMTAALSDFDNVQKSAADVLRRIAEFDIDAFYSGENRAGLGPAPQMVVIDFLETETDLSHHFATAVQLCSYLLSPNMSGTSWDYNSVTLKSSAIPATPAVKEIRHRALTLLKRMYDLKADVAAKRQVINAMLESARLPNQGGYDDAVRDMISENTTDALCFLDERLLGEPFPIVQKIEHDAYWRYHHAPTDAVRLAALKIQDRVDTLEEYKIYRDLVGFEGIFQKWEERAQSRTDFRSIEDYRSKKASEYAASINGENWPQWRERILAFCETESNDLATFPKFYEFLEKLAILHPDLALDLLKDDPAQIARFTIPLLRGLWAGPLQPETRDLLWGWIARGEHLVGVTKLFWSNEQLDDDVLRFLFDRLAELGDYPGLSLLIGVAASNYAKFPHLLTSVVLPCIQILSQVGDGHWINEIWYNDDARRMLSKLDEGSRQVVLDGLVHVEEIDFHAEEVLIPLAEQDTAQMVMFFRKRIAIEDAKPEGSSYEAIPFSFHQLQNTMEKSPALVVDMVLSWFREPIDLFQQRGGHFLKSIFPTFPKPFSDELSRIVREGDKAQIEFVLDILRNYEGEQFVYDICKEILVRLSPDDEELLAELSIVLRNTGVVHGEFGFAKAYEEKATALSSWLSDPSAEVRNFAGRFVKDLRNSAEAERRRAKEDITLRKHKYGVRNDGDPDADGEKTK</sequence>
<evidence type="ECO:0000313" key="1">
    <source>
        <dbReference type="EMBL" id="TAX83671.1"/>
    </source>
</evidence>